<dbReference type="InterPro" id="IPR006442">
    <property type="entry name" value="Antitoxin_Phd/YefM"/>
</dbReference>
<evidence type="ECO:0000256" key="1">
    <source>
        <dbReference type="ARBA" id="ARBA00009981"/>
    </source>
</evidence>
<comment type="similarity">
    <text evidence="1">Belongs to the phD/YefM antitoxin family.</text>
</comment>
<dbReference type="PANTHER" id="PTHR35377">
    <property type="entry name" value="ANTITOXIN VAPB49-RELATED-RELATED"/>
    <property type="match status" value="1"/>
</dbReference>
<dbReference type="NCBIfam" id="TIGR01552">
    <property type="entry name" value="phd_fam"/>
    <property type="match status" value="1"/>
</dbReference>
<dbReference type="EMBL" id="CAFBOZ010000117">
    <property type="protein sequence ID" value="CAB5005016.1"/>
    <property type="molecule type" value="Genomic_DNA"/>
</dbReference>
<dbReference type="SUPFAM" id="SSF143120">
    <property type="entry name" value="YefM-like"/>
    <property type="match status" value="1"/>
</dbReference>
<dbReference type="Pfam" id="PF02604">
    <property type="entry name" value="PhdYeFM_antitox"/>
    <property type="match status" value="1"/>
</dbReference>
<dbReference type="InterPro" id="IPR036165">
    <property type="entry name" value="YefM-like_sf"/>
</dbReference>
<dbReference type="InterPro" id="IPR051416">
    <property type="entry name" value="phD-YefM_TA_antitoxins"/>
</dbReference>
<accession>A0A6J7KQD9</accession>
<gene>
    <name evidence="2" type="ORF">UFOPK3773_01724</name>
    <name evidence="3" type="ORF">UFOPK3992_00924</name>
</gene>
<reference evidence="2" key="1">
    <citation type="submission" date="2020-05" db="EMBL/GenBank/DDBJ databases">
        <authorList>
            <person name="Chiriac C."/>
            <person name="Salcher M."/>
            <person name="Ghai R."/>
            <person name="Kavagutti S V."/>
        </authorList>
    </citation>
    <scope>NUCLEOTIDE SEQUENCE</scope>
</reference>
<dbReference type="AlphaFoldDB" id="A0A6J7KQD9"/>
<evidence type="ECO:0000313" key="3">
    <source>
        <dbReference type="EMBL" id="CAB5005016.1"/>
    </source>
</evidence>
<sequence>MAIEIGVFEAKARLSQLLDSAESGEEVIITRRGTPVARLLGMPHPDSVVEQALAELMSIRSRATTGPESLRELIDEGRHR</sequence>
<proteinExistence type="inferred from homology"/>
<protein>
    <submittedName>
        <fullName evidence="2">Unannotated protein</fullName>
    </submittedName>
</protein>
<organism evidence="2">
    <name type="scientific">freshwater metagenome</name>
    <dbReference type="NCBI Taxonomy" id="449393"/>
    <lineage>
        <taxon>unclassified sequences</taxon>
        <taxon>metagenomes</taxon>
        <taxon>ecological metagenomes</taxon>
    </lineage>
</organism>
<dbReference type="EMBL" id="CAFBNF010000228">
    <property type="protein sequence ID" value="CAB4956532.1"/>
    <property type="molecule type" value="Genomic_DNA"/>
</dbReference>
<name>A0A6J7KQD9_9ZZZZ</name>
<evidence type="ECO:0000313" key="2">
    <source>
        <dbReference type="EMBL" id="CAB4956532.1"/>
    </source>
</evidence>
<dbReference type="Gene3D" id="3.40.1620.10">
    <property type="entry name" value="YefM-like domain"/>
    <property type="match status" value="1"/>
</dbReference>